<feature type="region of interest" description="Disordered" evidence="1">
    <location>
        <begin position="1"/>
        <end position="186"/>
    </location>
</feature>
<sequence length="1207" mass="136640">MLRTTAPAAPAPSGKTSPPNDTPATGHGALSKSLSGRAPSLSSHQYQSLAGINTSSGSPTSTSPTRVRNSALSKKHSPQQPGQLDTNRRTNAESSPSVSFGTTSEAGERKASSPSYSSSPLSSFGKHSGDAFRAVYPYPNDKDTVVWTSTHPNSSLTTTMTMLDTRAGTDPRSIMSQTRRISDNKDWQRQLDIQRDVAHSPKSPSKRKSGRFPPFSALAATATSASTATPAPTAAKNQTESEDTKPQHPSRTLRSSISSPESNAPDRRSASLSSIPERLKDAFQGQSPTQHAGSQGARDEKNDSYKEKSSMTRQPPPPRVLSGPIFIPNPRGIAPTPSPDASLELIRQPLESELLSLAGTGTNSRLIPKDLLSRQIQERMRIYEQQLDQRIQAVQANNRRLLELKSMIQEHNLVLSHQDGLEDDDLSLDEEEEEMDRLDRLEREKERLELEEARVMLDQSNILQQQLREDLERERNATAEHAAKVQELSEQAQALLSKSEKYAEDLETSRQQAQEAAQERSRLEKETQEAQRKQRELQSTLDSTLTRREGDRDSKLLVSENMALRRQLQELRDQMAQQEEQSKATIAQHVHRNQKLERDLRREKDLNAEDQEARSRVRARVDELVETLQSKEDQIVQLQATLEERDDLLDLRQRQLDSFQARAHSLEVQLNVQEANGDQDLQEMRDQHKKELKHRQTELKEIIQELTLEKESSRKHQNRIQMLLESQEESSQLSEAKIRQLQAELDQQRVQLAKSATTSVASVQAQAAAIHELELQLEDQQHLLAEKDDRIQQVEQERDLARNAVDDMGLDIKDLQAEFTQLSKDLNWTRQALDEERNRAADLETLLNHKEEDLNLLQQQQQWSRRNDGHQVELETNTLQDLLVEVEEIAHAAAQMMQEHEDDDDQDPEEGHRPRPPVPQPLTAADVDAIRELPLNEVVTRLQDKVRELKQEHLELLESRSYQDEYLEQQRRQLEQCDGDLETMQDQMQRMEQDRQAMEDQQRLLQQDLDLALERQQQLTQQVQQKDKQIEKLSLSSSTRAGSRRDDLAQSTSTRRQQQQFDNLVAQLEEMEQERNSLLEKIQLNENMIQDQTEAAKALRAQYAAKVEAMKAQIIKHRKTVVHQEGQLFLYLSVIEKMKLQLRDGEKAAKANNQAAAVAVIKDGEQDRNVNQQNINNTGVPTTNDGATVVTATASAPAPVSKAGAVQ</sequence>
<comment type="caution">
    <text evidence="2">The sequence shown here is derived from an EMBL/GenBank/DDBJ whole genome shotgun (WGS) entry which is preliminary data.</text>
</comment>
<feature type="compositionally biased region" description="Polar residues" evidence="1">
    <location>
        <begin position="14"/>
        <end position="23"/>
    </location>
</feature>
<feature type="compositionally biased region" description="Basic and acidic residues" evidence="1">
    <location>
        <begin position="517"/>
        <end position="536"/>
    </location>
</feature>
<feature type="region of interest" description="Disordered" evidence="1">
    <location>
        <begin position="194"/>
        <end position="213"/>
    </location>
</feature>
<name>A0A9P3H837_9FUNG</name>
<feature type="compositionally biased region" description="Low complexity" evidence="1">
    <location>
        <begin position="54"/>
        <end position="65"/>
    </location>
</feature>
<feature type="region of interest" description="Disordered" evidence="1">
    <location>
        <begin position="220"/>
        <end position="321"/>
    </location>
</feature>
<keyword evidence="3" id="KW-1185">Reference proteome</keyword>
<evidence type="ECO:0000256" key="1">
    <source>
        <dbReference type="SAM" id="MobiDB-lite"/>
    </source>
</evidence>
<feature type="compositionally biased region" description="Polar residues" evidence="1">
    <location>
        <begin position="92"/>
        <end position="105"/>
    </location>
</feature>
<feature type="compositionally biased region" description="Polar residues" evidence="1">
    <location>
        <begin position="284"/>
        <end position="293"/>
    </location>
</feature>
<dbReference type="EMBL" id="BQFW01000005">
    <property type="protein sequence ID" value="GJJ71533.1"/>
    <property type="molecule type" value="Genomic_DNA"/>
</dbReference>
<evidence type="ECO:0000313" key="3">
    <source>
        <dbReference type="Proteomes" id="UP000827284"/>
    </source>
</evidence>
<dbReference type="OrthoDB" id="2430562at2759"/>
<feature type="compositionally biased region" description="Polar residues" evidence="1">
    <location>
        <begin position="66"/>
        <end position="85"/>
    </location>
</feature>
<feature type="compositionally biased region" description="Polar residues" evidence="1">
    <location>
        <begin position="40"/>
        <end position="53"/>
    </location>
</feature>
<feature type="compositionally biased region" description="Polar residues" evidence="1">
    <location>
        <begin position="575"/>
        <end position="585"/>
    </location>
</feature>
<organism evidence="2 3">
    <name type="scientific">Entomortierella parvispora</name>
    <dbReference type="NCBI Taxonomy" id="205924"/>
    <lineage>
        <taxon>Eukaryota</taxon>
        <taxon>Fungi</taxon>
        <taxon>Fungi incertae sedis</taxon>
        <taxon>Mucoromycota</taxon>
        <taxon>Mortierellomycotina</taxon>
        <taxon>Mortierellomycetes</taxon>
        <taxon>Mortierellales</taxon>
        <taxon>Mortierellaceae</taxon>
        <taxon>Entomortierella</taxon>
    </lineage>
</organism>
<feature type="region of interest" description="Disordered" evidence="1">
    <location>
        <begin position="572"/>
        <end position="614"/>
    </location>
</feature>
<feature type="region of interest" description="Disordered" evidence="1">
    <location>
        <begin position="501"/>
        <end position="558"/>
    </location>
</feature>
<proteinExistence type="predicted"/>
<feature type="region of interest" description="Disordered" evidence="1">
    <location>
        <begin position="896"/>
        <end position="922"/>
    </location>
</feature>
<evidence type="ECO:0000313" key="2">
    <source>
        <dbReference type="EMBL" id="GJJ71533.1"/>
    </source>
</evidence>
<feature type="region of interest" description="Disordered" evidence="1">
    <location>
        <begin position="1023"/>
        <end position="1058"/>
    </location>
</feature>
<feature type="compositionally biased region" description="Low complexity" evidence="1">
    <location>
        <begin position="112"/>
        <end position="123"/>
    </location>
</feature>
<feature type="compositionally biased region" description="Basic and acidic residues" evidence="1">
    <location>
        <begin position="594"/>
        <end position="614"/>
    </location>
</feature>
<gene>
    <name evidence="2" type="ORF">EMPS_03883</name>
</gene>
<protein>
    <submittedName>
        <fullName evidence="2">Uncharacterized protein</fullName>
    </submittedName>
</protein>
<dbReference type="AlphaFoldDB" id="A0A9P3H837"/>
<reference evidence="2" key="1">
    <citation type="submission" date="2021-11" db="EMBL/GenBank/DDBJ databases">
        <authorList>
            <person name="Herlambang A."/>
            <person name="Guo Y."/>
            <person name="Takashima Y."/>
            <person name="Nishizawa T."/>
        </authorList>
    </citation>
    <scope>NUCLEOTIDE SEQUENCE</scope>
    <source>
        <strain evidence="2">E1425</strain>
    </source>
</reference>
<feature type="compositionally biased region" description="Low complexity" evidence="1">
    <location>
        <begin position="154"/>
        <end position="163"/>
    </location>
</feature>
<dbReference type="Proteomes" id="UP000827284">
    <property type="component" value="Unassembled WGS sequence"/>
</dbReference>
<feature type="compositionally biased region" description="Polar residues" evidence="1">
    <location>
        <begin position="247"/>
        <end position="262"/>
    </location>
</feature>
<feature type="compositionally biased region" description="Low complexity" evidence="1">
    <location>
        <begin position="220"/>
        <end position="235"/>
    </location>
</feature>
<reference evidence="2" key="2">
    <citation type="journal article" date="2022" name="Microbiol. Resour. Announc.">
        <title>Whole-Genome Sequence of Entomortierella parvispora E1425, a Mucoromycotan Fungus Associated with Burkholderiaceae-Related Endosymbiotic Bacteria.</title>
        <authorList>
            <person name="Herlambang A."/>
            <person name="Guo Y."/>
            <person name="Takashima Y."/>
            <person name="Narisawa K."/>
            <person name="Ohta H."/>
            <person name="Nishizawa T."/>
        </authorList>
    </citation>
    <scope>NUCLEOTIDE SEQUENCE</scope>
    <source>
        <strain evidence="2">E1425</strain>
    </source>
</reference>
<accession>A0A9P3H837</accession>
<feature type="compositionally biased region" description="Basic and acidic residues" evidence="1">
    <location>
        <begin position="297"/>
        <end position="310"/>
    </location>
</feature>
<feature type="compositionally biased region" description="Basic and acidic residues" evidence="1">
    <location>
        <begin position="545"/>
        <end position="555"/>
    </location>
</feature>